<dbReference type="Proteomes" id="UP001163603">
    <property type="component" value="Chromosome 10"/>
</dbReference>
<proteinExistence type="predicted"/>
<sequence length="249" mass="28134">MQNMYVIKRNGREEPVHFAKIAARLKKLSYGLREEHCDTVLVAQKVCAGLRNGVTTTELDQLAGETAAAMTANHSDYALLAGRIAVSSLHKNTKKSFSETIKVMHNYCDKRSGQKAPLVADDVYDIIIKSAARLDSEIIYHRDFSYDYFGFKTLERFSLLKVDGKVVERPQQMLMRTAIEIHKNDIDSALKTYHLMSQHCFTHATPIVCNEGTPPPQLLYHLVIHGKTNQVDDDVEVNMGEILIRSLEN</sequence>
<name>A0ACC0XS91_9ROSI</name>
<gene>
    <name evidence="1" type="ORF">Pint_07897</name>
</gene>
<dbReference type="EMBL" id="CM047745">
    <property type="protein sequence ID" value="KAJ0024351.1"/>
    <property type="molecule type" value="Genomic_DNA"/>
</dbReference>
<comment type="caution">
    <text evidence="1">The sequence shown here is derived from an EMBL/GenBank/DDBJ whole genome shotgun (WGS) entry which is preliminary data.</text>
</comment>
<evidence type="ECO:0000313" key="1">
    <source>
        <dbReference type="EMBL" id="KAJ0024351.1"/>
    </source>
</evidence>
<accession>A0ACC0XS91</accession>
<reference evidence="2" key="1">
    <citation type="journal article" date="2023" name="G3 (Bethesda)">
        <title>Genome assembly and association tests identify interacting loci associated with vigor, precocity, and sex in interspecific pistachio rootstocks.</title>
        <authorList>
            <person name="Palmer W."/>
            <person name="Jacygrad E."/>
            <person name="Sagayaradj S."/>
            <person name="Cavanaugh K."/>
            <person name="Han R."/>
            <person name="Bertier L."/>
            <person name="Beede B."/>
            <person name="Kafkas S."/>
            <person name="Golino D."/>
            <person name="Preece J."/>
            <person name="Michelmore R."/>
        </authorList>
    </citation>
    <scope>NUCLEOTIDE SEQUENCE [LARGE SCALE GENOMIC DNA]</scope>
</reference>
<protein>
    <submittedName>
        <fullName evidence="1">Uncharacterized protein</fullName>
    </submittedName>
</protein>
<evidence type="ECO:0000313" key="2">
    <source>
        <dbReference type="Proteomes" id="UP001163603"/>
    </source>
</evidence>
<keyword evidence="2" id="KW-1185">Reference proteome</keyword>
<organism evidence="1 2">
    <name type="scientific">Pistacia integerrima</name>
    <dbReference type="NCBI Taxonomy" id="434235"/>
    <lineage>
        <taxon>Eukaryota</taxon>
        <taxon>Viridiplantae</taxon>
        <taxon>Streptophyta</taxon>
        <taxon>Embryophyta</taxon>
        <taxon>Tracheophyta</taxon>
        <taxon>Spermatophyta</taxon>
        <taxon>Magnoliopsida</taxon>
        <taxon>eudicotyledons</taxon>
        <taxon>Gunneridae</taxon>
        <taxon>Pentapetalae</taxon>
        <taxon>rosids</taxon>
        <taxon>malvids</taxon>
        <taxon>Sapindales</taxon>
        <taxon>Anacardiaceae</taxon>
        <taxon>Pistacia</taxon>
    </lineage>
</organism>